<proteinExistence type="predicted"/>
<gene>
    <name evidence="3" type="ORF">MNBD_GAMMA19-326</name>
</gene>
<reference evidence="3" key="1">
    <citation type="submission" date="2018-06" db="EMBL/GenBank/DDBJ databases">
        <authorList>
            <person name="Zhirakovskaya E."/>
        </authorList>
    </citation>
    <scope>NUCLEOTIDE SEQUENCE</scope>
</reference>
<dbReference type="AlphaFoldDB" id="A0A3B1BJF2"/>
<evidence type="ECO:0000256" key="1">
    <source>
        <dbReference type="ARBA" id="ARBA00023125"/>
    </source>
</evidence>
<evidence type="ECO:0000313" key="3">
    <source>
        <dbReference type="EMBL" id="VAX04947.1"/>
    </source>
</evidence>
<dbReference type="InterPro" id="IPR001387">
    <property type="entry name" value="Cro/C1-type_HTH"/>
</dbReference>
<dbReference type="InterPro" id="IPR013430">
    <property type="entry name" value="Toxin_antidote_HigA"/>
</dbReference>
<dbReference type="NCBIfam" id="TIGR02607">
    <property type="entry name" value="antidote_HigA"/>
    <property type="match status" value="1"/>
</dbReference>
<dbReference type="SMART" id="SM00530">
    <property type="entry name" value="HTH_XRE"/>
    <property type="match status" value="1"/>
</dbReference>
<keyword evidence="1" id="KW-0238">DNA-binding</keyword>
<name>A0A3B1BJF2_9ZZZZ</name>
<organism evidence="3">
    <name type="scientific">hydrothermal vent metagenome</name>
    <dbReference type="NCBI Taxonomy" id="652676"/>
    <lineage>
        <taxon>unclassified sequences</taxon>
        <taxon>metagenomes</taxon>
        <taxon>ecological metagenomes</taxon>
    </lineage>
</organism>
<dbReference type="CDD" id="cd00093">
    <property type="entry name" value="HTH_XRE"/>
    <property type="match status" value="1"/>
</dbReference>
<dbReference type="SUPFAM" id="SSF47413">
    <property type="entry name" value="lambda repressor-like DNA-binding domains"/>
    <property type="match status" value="1"/>
</dbReference>
<dbReference type="Gene3D" id="1.10.260.40">
    <property type="entry name" value="lambda repressor-like DNA-binding domains"/>
    <property type="match status" value="1"/>
</dbReference>
<dbReference type="PROSITE" id="PS50943">
    <property type="entry name" value="HTH_CROC1"/>
    <property type="match status" value="1"/>
</dbReference>
<sequence>MATRTRKPTHPGAILREDILPELGMPQAELARRLGVSRLTVSELIHEKRGLSADMAMRLARLLNTTPESWLGMQQAVDLWTLESEHGSEYQKIEHVAA</sequence>
<dbReference type="PANTHER" id="PTHR36924:SF1">
    <property type="entry name" value="ANTITOXIN HIGA-1"/>
    <property type="match status" value="1"/>
</dbReference>
<dbReference type="GO" id="GO:0003677">
    <property type="term" value="F:DNA binding"/>
    <property type="evidence" value="ECO:0007669"/>
    <property type="project" value="UniProtKB-KW"/>
</dbReference>
<evidence type="ECO:0000259" key="2">
    <source>
        <dbReference type="PROSITE" id="PS50943"/>
    </source>
</evidence>
<protein>
    <submittedName>
        <fullName evidence="3">HigA protein (Antitoxin to HigB)</fullName>
    </submittedName>
</protein>
<dbReference type="InterPro" id="IPR010982">
    <property type="entry name" value="Lambda_DNA-bd_dom_sf"/>
</dbReference>
<dbReference type="PANTHER" id="PTHR36924">
    <property type="entry name" value="ANTITOXIN HIGA-1"/>
    <property type="match status" value="1"/>
</dbReference>
<dbReference type="EMBL" id="UOFV01000506">
    <property type="protein sequence ID" value="VAX04947.1"/>
    <property type="molecule type" value="Genomic_DNA"/>
</dbReference>
<dbReference type="Pfam" id="PF01381">
    <property type="entry name" value="HTH_3"/>
    <property type="match status" value="1"/>
</dbReference>
<accession>A0A3B1BJF2</accession>
<feature type="domain" description="HTH cro/C1-type" evidence="2">
    <location>
        <begin position="22"/>
        <end position="70"/>
    </location>
</feature>